<dbReference type="InterPro" id="IPR051534">
    <property type="entry name" value="CBASS_pafABC_assoc_protein"/>
</dbReference>
<dbReference type="Pfam" id="PF25583">
    <property type="entry name" value="WCX"/>
    <property type="match status" value="1"/>
</dbReference>
<reference evidence="3" key="1">
    <citation type="journal article" date="2021" name="Nat. Microbiol.">
        <title>Cocultivation of an ultrasmall environmental parasitic bacterium with lytic ability against bacteria associated with wastewater foams.</title>
        <authorList>
            <person name="Batinovic S."/>
            <person name="Rose J.J.A."/>
            <person name="Ratcliffe J."/>
            <person name="Seviour R.J."/>
            <person name="Petrovski S."/>
        </authorList>
    </citation>
    <scope>NUCLEOTIDE SEQUENCE</scope>
    <source>
        <strain evidence="3">CON44</strain>
    </source>
</reference>
<name>A0A857KYQ7_9ACTN</name>
<feature type="domain" description="WCX" evidence="2">
    <location>
        <begin position="251"/>
        <end position="320"/>
    </location>
</feature>
<dbReference type="PANTHER" id="PTHR34580">
    <property type="match status" value="1"/>
</dbReference>
<dbReference type="PROSITE" id="PS52050">
    <property type="entry name" value="WYL"/>
    <property type="match status" value="1"/>
</dbReference>
<gene>
    <name evidence="3" type="ORF">GII30_11775</name>
</gene>
<evidence type="ECO:0000313" key="3">
    <source>
        <dbReference type="EMBL" id="QHN39751.1"/>
    </source>
</evidence>
<evidence type="ECO:0000259" key="1">
    <source>
        <dbReference type="Pfam" id="PF13280"/>
    </source>
</evidence>
<dbReference type="Pfam" id="PF13280">
    <property type="entry name" value="WYL"/>
    <property type="match status" value="1"/>
</dbReference>
<dbReference type="EMBL" id="CP045810">
    <property type="protein sequence ID" value="QHN39751.1"/>
    <property type="molecule type" value="Genomic_DNA"/>
</dbReference>
<dbReference type="PANTHER" id="PTHR34580:SF3">
    <property type="entry name" value="PROTEIN PAFB"/>
    <property type="match status" value="1"/>
</dbReference>
<dbReference type="AlphaFoldDB" id="A0A857KYQ7"/>
<sequence length="334" mass="35809">MAKARITPDERILSLVICLLHAPQYVTAEYIHKQVSGYASSKSPESFKRMFERDKQSLREMGVPIISGLTPDGVEGYRIDPASYALPEITLDQQEAAAIAMAVAFWEVPEVAALSRTAMLKLEAAGIDLPDDAFDGIETTAGRGADAEPVLAALVRAVDTGRVVTFEYRAGSTAAPVTRTLEPWGVVTHRGHWYVVGHDRTREATRTFRLSRLSAVEVIGKDGAVVIPDGIDLQQTVADTVASAVGTTEVIAHVWVAAGRAHGLRRMARQLTPHRLGDEDGDLLEIEVRYLSTVVRAILGAGADAVVLDPPDLRATVIGALDSVIGATGDREGV</sequence>
<feature type="domain" description="WYL" evidence="1">
    <location>
        <begin position="149"/>
        <end position="218"/>
    </location>
</feature>
<organism evidence="3">
    <name type="scientific">Gordonia amarae</name>
    <dbReference type="NCBI Taxonomy" id="36821"/>
    <lineage>
        <taxon>Bacteria</taxon>
        <taxon>Bacillati</taxon>
        <taxon>Actinomycetota</taxon>
        <taxon>Actinomycetes</taxon>
        <taxon>Mycobacteriales</taxon>
        <taxon>Gordoniaceae</taxon>
        <taxon>Gordonia</taxon>
    </lineage>
</organism>
<dbReference type="InterPro" id="IPR026881">
    <property type="entry name" value="WYL_dom"/>
</dbReference>
<evidence type="ECO:0000259" key="2">
    <source>
        <dbReference type="Pfam" id="PF25583"/>
    </source>
</evidence>
<dbReference type="InterPro" id="IPR057727">
    <property type="entry name" value="WCX_dom"/>
</dbReference>
<dbReference type="RefSeq" id="WP_005181835.1">
    <property type="nucleotide sequence ID" value="NZ_CP045805.1"/>
</dbReference>
<protein>
    <submittedName>
        <fullName evidence="3">WYL domain-containing protein</fullName>
    </submittedName>
</protein>
<proteinExistence type="predicted"/>
<accession>A0A857KYQ7</accession>